<dbReference type="InterPro" id="IPR036412">
    <property type="entry name" value="HAD-like_sf"/>
</dbReference>
<dbReference type="PANTHER" id="PTHR46470">
    <property type="entry name" value="N-ACYLNEURAMINATE-9-PHOSPHATASE"/>
    <property type="match status" value="1"/>
</dbReference>
<dbReference type="Pfam" id="PF00702">
    <property type="entry name" value="Hydrolase"/>
    <property type="match status" value="1"/>
</dbReference>
<dbReference type="InterPro" id="IPR023214">
    <property type="entry name" value="HAD_sf"/>
</dbReference>
<dbReference type="Gene3D" id="3.40.50.1000">
    <property type="entry name" value="HAD superfamily/HAD-like"/>
    <property type="match status" value="1"/>
</dbReference>
<dbReference type="NCBIfam" id="TIGR01509">
    <property type="entry name" value="HAD-SF-IA-v3"/>
    <property type="match status" value="1"/>
</dbReference>
<dbReference type="GO" id="GO:0044281">
    <property type="term" value="P:small molecule metabolic process"/>
    <property type="evidence" value="ECO:0007669"/>
    <property type="project" value="UniProtKB-ARBA"/>
</dbReference>
<dbReference type="InterPro" id="IPR051400">
    <property type="entry name" value="HAD-like_hydrolase"/>
</dbReference>
<dbReference type="NCBIfam" id="TIGR01549">
    <property type="entry name" value="HAD-SF-IA-v1"/>
    <property type="match status" value="1"/>
</dbReference>
<dbReference type="AlphaFoldDB" id="A0A382FUP6"/>
<keyword evidence="3" id="KW-0460">Magnesium</keyword>
<name>A0A382FUP6_9ZZZZ</name>
<proteinExistence type="predicted"/>
<dbReference type="SFLD" id="SFLDG01129">
    <property type="entry name" value="C1.5:_HAD__Beta-PGM__Phosphata"/>
    <property type="match status" value="1"/>
</dbReference>
<dbReference type="EMBL" id="UINC01052002">
    <property type="protein sequence ID" value="SVB66808.1"/>
    <property type="molecule type" value="Genomic_DNA"/>
</dbReference>
<dbReference type="InterPro" id="IPR006439">
    <property type="entry name" value="HAD-SF_hydro_IA"/>
</dbReference>
<evidence type="ECO:0000256" key="1">
    <source>
        <dbReference type="ARBA" id="ARBA00001946"/>
    </source>
</evidence>
<keyword evidence="2" id="KW-0378">Hydrolase</keyword>
<sequence>MIRAVTFDLWDTVIHDDSDEPKRAAQGLRSKKEARRQLLWEALDSEAPITPEEVWLACDTTDAAFNHVWHDQFVTWSVSERLEVVLVGLGRKLPGPVLENVVRQYEEMEVTVAPDMIDGVAEAIAELAVDFPLAVVSDAIVSPGRCLRQWLEMNDILDHFTGFAFSDEVGRSKPHRDMFARAATEMGVAINEMVHVGDRDHNDIKGAQALGMKAILFTGTRDIDRDITSADAICTHHRELPGVIRRLVSTGK</sequence>
<comment type="cofactor">
    <cofactor evidence="1">
        <name>Mg(2+)</name>
        <dbReference type="ChEBI" id="CHEBI:18420"/>
    </cofactor>
</comment>
<gene>
    <name evidence="4" type="ORF">METZ01_LOCUS219662</name>
</gene>
<dbReference type="GO" id="GO:0016787">
    <property type="term" value="F:hydrolase activity"/>
    <property type="evidence" value="ECO:0007669"/>
    <property type="project" value="UniProtKB-KW"/>
</dbReference>
<evidence type="ECO:0008006" key="5">
    <source>
        <dbReference type="Google" id="ProtNLM"/>
    </source>
</evidence>
<organism evidence="4">
    <name type="scientific">marine metagenome</name>
    <dbReference type="NCBI Taxonomy" id="408172"/>
    <lineage>
        <taxon>unclassified sequences</taxon>
        <taxon>metagenomes</taxon>
        <taxon>ecological metagenomes</taxon>
    </lineage>
</organism>
<accession>A0A382FUP6</accession>
<dbReference type="SFLD" id="SFLDS00003">
    <property type="entry name" value="Haloacid_Dehalogenase"/>
    <property type="match status" value="1"/>
</dbReference>
<protein>
    <recommendedName>
        <fullName evidence="5">HAD family hydrolase</fullName>
    </recommendedName>
</protein>
<evidence type="ECO:0000256" key="3">
    <source>
        <dbReference type="ARBA" id="ARBA00022842"/>
    </source>
</evidence>
<evidence type="ECO:0000256" key="2">
    <source>
        <dbReference type="ARBA" id="ARBA00022801"/>
    </source>
</evidence>
<reference evidence="4" key="1">
    <citation type="submission" date="2018-05" db="EMBL/GenBank/DDBJ databases">
        <authorList>
            <person name="Lanie J.A."/>
            <person name="Ng W.-L."/>
            <person name="Kazmierczak K.M."/>
            <person name="Andrzejewski T.M."/>
            <person name="Davidsen T.M."/>
            <person name="Wayne K.J."/>
            <person name="Tettelin H."/>
            <person name="Glass J.I."/>
            <person name="Rusch D."/>
            <person name="Podicherti R."/>
            <person name="Tsui H.-C.T."/>
            <person name="Winkler M.E."/>
        </authorList>
    </citation>
    <scope>NUCLEOTIDE SEQUENCE</scope>
</reference>
<dbReference type="SUPFAM" id="SSF56784">
    <property type="entry name" value="HAD-like"/>
    <property type="match status" value="1"/>
</dbReference>
<evidence type="ECO:0000313" key="4">
    <source>
        <dbReference type="EMBL" id="SVB66808.1"/>
    </source>
</evidence>